<feature type="domain" description="Transcription regulator PadR N-terminal" evidence="1">
    <location>
        <begin position="18"/>
        <end position="85"/>
    </location>
</feature>
<accession>A0A381JAS2</accession>
<dbReference type="SUPFAM" id="SSF46785">
    <property type="entry name" value="Winged helix' DNA-binding domain"/>
    <property type="match status" value="1"/>
</dbReference>
<evidence type="ECO:0000313" key="3">
    <source>
        <dbReference type="Proteomes" id="UP000254664"/>
    </source>
</evidence>
<proteinExistence type="predicted"/>
<name>A0A381JAS2_9CLOT</name>
<dbReference type="InterPro" id="IPR005149">
    <property type="entry name" value="Tscrpt_reg_PadR_N"/>
</dbReference>
<dbReference type="Proteomes" id="UP000254664">
    <property type="component" value="Unassembled WGS sequence"/>
</dbReference>
<gene>
    <name evidence="2" type="ORF">NCTC9836_02478</name>
</gene>
<evidence type="ECO:0000259" key="1">
    <source>
        <dbReference type="Pfam" id="PF03551"/>
    </source>
</evidence>
<dbReference type="InterPro" id="IPR036388">
    <property type="entry name" value="WH-like_DNA-bd_sf"/>
</dbReference>
<dbReference type="PANTHER" id="PTHR33169">
    <property type="entry name" value="PADR-FAMILY TRANSCRIPTIONAL REGULATOR"/>
    <property type="match status" value="1"/>
</dbReference>
<dbReference type="GeneID" id="75089493"/>
<keyword evidence="3" id="KW-1185">Reference proteome</keyword>
<dbReference type="InterPro" id="IPR036390">
    <property type="entry name" value="WH_DNA-bd_sf"/>
</dbReference>
<dbReference type="PANTHER" id="PTHR33169:SF13">
    <property type="entry name" value="PADR-FAMILY TRANSCRIPTIONAL REGULATOR"/>
    <property type="match status" value="1"/>
</dbReference>
<sequence>MNRDKSLPLTETTYYVLLALLEPAHGYIIMQKVEELSNYQVKIAAGTLYGAIENLLKQKFIQSVKSDDARRKVYVITEKGKEVLQLDFERMNFMIDITRSLIKF</sequence>
<dbReference type="OrthoDB" id="9814826at2"/>
<dbReference type="AlphaFoldDB" id="A0A381JAS2"/>
<organism evidence="2 3">
    <name type="scientific">Clostridium putrefaciens</name>
    <dbReference type="NCBI Taxonomy" id="99675"/>
    <lineage>
        <taxon>Bacteria</taxon>
        <taxon>Bacillati</taxon>
        <taxon>Bacillota</taxon>
        <taxon>Clostridia</taxon>
        <taxon>Eubacteriales</taxon>
        <taxon>Clostridiaceae</taxon>
        <taxon>Clostridium</taxon>
    </lineage>
</organism>
<dbReference type="Gene3D" id="1.10.10.10">
    <property type="entry name" value="Winged helix-like DNA-binding domain superfamily/Winged helix DNA-binding domain"/>
    <property type="match status" value="1"/>
</dbReference>
<protein>
    <submittedName>
        <fullName evidence="2">PadR family transcriptional regulator</fullName>
    </submittedName>
</protein>
<reference evidence="2 3" key="1">
    <citation type="submission" date="2018-06" db="EMBL/GenBank/DDBJ databases">
        <authorList>
            <consortium name="Pathogen Informatics"/>
            <person name="Doyle S."/>
        </authorList>
    </citation>
    <scope>NUCLEOTIDE SEQUENCE [LARGE SCALE GENOMIC DNA]</scope>
    <source>
        <strain evidence="2 3">NCTC9836</strain>
    </source>
</reference>
<dbReference type="InterPro" id="IPR052509">
    <property type="entry name" value="Metal_resp_DNA-bind_regulator"/>
</dbReference>
<dbReference type="EMBL" id="UFWZ01000001">
    <property type="protein sequence ID" value="SUY48103.1"/>
    <property type="molecule type" value="Genomic_DNA"/>
</dbReference>
<evidence type="ECO:0000313" key="2">
    <source>
        <dbReference type="EMBL" id="SUY48103.1"/>
    </source>
</evidence>
<dbReference type="RefSeq" id="WP_029451225.1">
    <property type="nucleotide sequence ID" value="NZ_UFWZ01000001.1"/>
</dbReference>
<dbReference type="Pfam" id="PF03551">
    <property type="entry name" value="PadR"/>
    <property type="match status" value="1"/>
</dbReference>